<name>A0A2G6E5R8_9BACT</name>
<evidence type="ECO:0000259" key="2">
    <source>
        <dbReference type="Pfam" id="PF02195"/>
    </source>
</evidence>
<dbReference type="Gene3D" id="3.90.1530.10">
    <property type="entry name" value="Conserved hypothetical protein from pyrococcus furiosus pfu- 392566-001, ParB domain"/>
    <property type="match status" value="1"/>
</dbReference>
<dbReference type="InterPro" id="IPR036086">
    <property type="entry name" value="ParB/Sulfiredoxin_sf"/>
</dbReference>
<feature type="domain" description="ParB-like N-terminal" evidence="2">
    <location>
        <begin position="72"/>
        <end position="132"/>
    </location>
</feature>
<dbReference type="EMBL" id="PDPS01000027">
    <property type="protein sequence ID" value="PID57420.1"/>
    <property type="molecule type" value="Genomic_DNA"/>
</dbReference>
<evidence type="ECO:0000313" key="3">
    <source>
        <dbReference type="EMBL" id="PID57420.1"/>
    </source>
</evidence>
<evidence type="ECO:0000313" key="4">
    <source>
        <dbReference type="Proteomes" id="UP000229740"/>
    </source>
</evidence>
<dbReference type="SUPFAM" id="SSF110849">
    <property type="entry name" value="ParB/Sulfiredoxin"/>
    <property type="match status" value="1"/>
</dbReference>
<dbReference type="InterPro" id="IPR019887">
    <property type="entry name" value="Tscrpt_reg_AsnC/Lrp_C"/>
</dbReference>
<reference evidence="3 4" key="1">
    <citation type="submission" date="2017-10" db="EMBL/GenBank/DDBJ databases">
        <title>Novel microbial diversity and functional potential in the marine mammal oral microbiome.</title>
        <authorList>
            <person name="Dudek N.K."/>
            <person name="Sun C.L."/>
            <person name="Burstein D."/>
            <person name="Kantor R.S."/>
            <person name="Aliaga Goltsman D.S."/>
            <person name="Bik E.M."/>
            <person name="Thomas B.C."/>
            <person name="Banfield J.F."/>
            <person name="Relman D.A."/>
        </authorList>
    </citation>
    <scope>NUCLEOTIDE SEQUENCE [LARGE SCALE GENOMIC DNA]</scope>
    <source>
        <strain evidence="3">DOLZORAL124_49_17</strain>
    </source>
</reference>
<dbReference type="InterPro" id="IPR011008">
    <property type="entry name" value="Dimeric_a/b-barrel"/>
</dbReference>
<gene>
    <name evidence="3" type="ORF">CSB45_07830</name>
</gene>
<organism evidence="3 4">
    <name type="scientific">candidate division KSB3 bacterium</name>
    <dbReference type="NCBI Taxonomy" id="2044937"/>
    <lineage>
        <taxon>Bacteria</taxon>
        <taxon>candidate division KSB3</taxon>
    </lineage>
</organism>
<sequence>MNDFAKKVKNFWQQRLHSSHARSFREDQNREKAYDTCSRGTQEVLLEQIVGSVGRYHDFDSRFRLHHYLPDDKLKHVTELLKGGVTLPPVTLYQIKDEYYVLDGNHRVAAAKELKHTTIAACIVEFLPSPTTLENVLYRERHEFLEQTGLREEIELTEVGQYRSLCRQIRDHQEFLQATAAQSVGFQEAATDWFHTIYSPLIALLRKGRLLDAFPQRTLSDLYTYISSQQWHREQQQRYSREIDQLIPCSMEEFREKMAQKTEREYPDMVREMTVFVLMNVTGKHEDRIIDKVFDLPEVQEVHSVYGSVDLIAKIVLSRDLLTSDVETISHFVNDHIRHMPGIISTQTLIPGLSKMKEQDR</sequence>
<dbReference type="Gene3D" id="3.30.70.920">
    <property type="match status" value="1"/>
</dbReference>
<dbReference type="Pfam" id="PF01037">
    <property type="entry name" value="AsnC_trans_reg"/>
    <property type="match status" value="1"/>
</dbReference>
<dbReference type="SUPFAM" id="SSF54909">
    <property type="entry name" value="Dimeric alpha+beta barrel"/>
    <property type="match status" value="1"/>
</dbReference>
<comment type="caution">
    <text evidence="3">The sequence shown here is derived from an EMBL/GenBank/DDBJ whole genome shotgun (WGS) entry which is preliminary data.</text>
</comment>
<dbReference type="InterPro" id="IPR003115">
    <property type="entry name" value="ParB_N"/>
</dbReference>
<evidence type="ECO:0000259" key="1">
    <source>
        <dbReference type="Pfam" id="PF01037"/>
    </source>
</evidence>
<proteinExistence type="predicted"/>
<accession>A0A2G6E5R8</accession>
<dbReference type="CDD" id="cd16387">
    <property type="entry name" value="ParB_N_Srx"/>
    <property type="match status" value="1"/>
</dbReference>
<dbReference type="Pfam" id="PF02195">
    <property type="entry name" value="ParB_N"/>
    <property type="match status" value="1"/>
</dbReference>
<dbReference type="Proteomes" id="UP000229740">
    <property type="component" value="Unassembled WGS sequence"/>
</dbReference>
<feature type="domain" description="Transcription regulator AsnC/Lrp ligand binding" evidence="1">
    <location>
        <begin position="277"/>
        <end position="350"/>
    </location>
</feature>
<protein>
    <submittedName>
        <fullName evidence="3">Transcriptional regulator</fullName>
    </submittedName>
</protein>
<dbReference type="AlphaFoldDB" id="A0A2G6E5R8"/>